<dbReference type="InterPro" id="IPR013783">
    <property type="entry name" value="Ig-like_fold"/>
</dbReference>
<evidence type="ECO:0000313" key="3">
    <source>
        <dbReference type="Proteomes" id="UP000001519"/>
    </source>
</evidence>
<dbReference type="Bgee" id="ENSGGOG00000025375">
    <property type="expression patterns" value="Expressed in testis and 6 other cell types or tissues"/>
</dbReference>
<comment type="similarity">
    <text evidence="1">Belongs to the glycosyl hydrolase 2 family.</text>
</comment>
<dbReference type="STRING" id="9593.ENSGGOP00000022359"/>
<evidence type="ECO:0000313" key="2">
    <source>
        <dbReference type="Ensembl" id="ENSGGOP00000022359.2"/>
    </source>
</evidence>
<evidence type="ECO:0000256" key="1">
    <source>
        <dbReference type="ARBA" id="ARBA00007401"/>
    </source>
</evidence>
<dbReference type="Gene3D" id="2.60.40.10">
    <property type="entry name" value="Immunoglobulins"/>
    <property type="match status" value="1"/>
</dbReference>
<accession>G3S2R1</accession>
<dbReference type="PANTHER" id="PTHR10066">
    <property type="entry name" value="BETA-GLUCURONIDASE"/>
    <property type="match status" value="1"/>
</dbReference>
<dbReference type="OMA" id="YSWEDGD"/>
<dbReference type="GeneTree" id="ENSGT00940000168273"/>
<dbReference type="InterPro" id="IPR036156">
    <property type="entry name" value="Beta-gal/glucu_dom_sf"/>
</dbReference>
<reference evidence="2" key="2">
    <citation type="submission" date="2025-08" db="UniProtKB">
        <authorList>
            <consortium name="Ensembl"/>
        </authorList>
    </citation>
    <scope>IDENTIFICATION</scope>
</reference>
<dbReference type="HOGENOM" id="CLU_166967_0_0_1"/>
<reference evidence="2" key="3">
    <citation type="submission" date="2025-09" db="UniProtKB">
        <authorList>
            <consortium name="Ensembl"/>
        </authorList>
    </citation>
    <scope>IDENTIFICATION</scope>
</reference>
<protein>
    <submittedName>
        <fullName evidence="2">Uncharacterized protein</fullName>
    </submittedName>
</protein>
<name>G3S2R1_GORGO</name>
<keyword evidence="3" id="KW-1185">Reference proteome</keyword>
<organism evidence="2 3">
    <name type="scientific">Gorilla gorilla gorilla</name>
    <name type="common">Western lowland gorilla</name>
    <dbReference type="NCBI Taxonomy" id="9595"/>
    <lineage>
        <taxon>Eukaryota</taxon>
        <taxon>Metazoa</taxon>
        <taxon>Chordata</taxon>
        <taxon>Craniata</taxon>
        <taxon>Vertebrata</taxon>
        <taxon>Euteleostomi</taxon>
        <taxon>Mammalia</taxon>
        <taxon>Eutheria</taxon>
        <taxon>Euarchontoglires</taxon>
        <taxon>Primates</taxon>
        <taxon>Haplorrhini</taxon>
        <taxon>Catarrhini</taxon>
        <taxon>Hominidae</taxon>
        <taxon>Gorilla</taxon>
    </lineage>
</organism>
<dbReference type="Ensembl" id="ENSGGOT00000028751.2">
    <property type="protein sequence ID" value="ENSGGOP00000022359.2"/>
    <property type="gene ID" value="ENSGGOG00000025375.2"/>
</dbReference>
<proteinExistence type="inferred from homology"/>
<sequence length="134" mass="14908">MSLPKPWSLLPPAGLVNYQISVKCSNQFKLEVCLLNAENKVVDNQAGTQGQLKVLGANLWWPYLMHEHPAYLYSWEDGDCSHQSLGPLPACDLCDQLHLRSRQGGEPGVFLLLLLLFVCVKARSYSVALAGVQW</sequence>
<reference evidence="2" key="1">
    <citation type="journal article" date="2012" name="Nature">
        <title>Insights into hominid evolution from the gorilla genome sequence.</title>
        <authorList>
            <person name="Scally A."/>
            <person name="Dutheil J.Y."/>
            <person name="Hillier L.W."/>
            <person name="Jordan G.E."/>
            <person name="Goodhead I."/>
            <person name="Herrero J."/>
            <person name="Hobolth A."/>
            <person name="Lappalainen T."/>
            <person name="Mailund T."/>
            <person name="Marques-Bonet T."/>
            <person name="McCarthy S."/>
            <person name="Montgomery S.H."/>
            <person name="Schwalie P.C."/>
            <person name="Tang Y.A."/>
            <person name="Ward M.C."/>
            <person name="Xue Y."/>
            <person name="Yngvadottir B."/>
            <person name="Alkan C."/>
            <person name="Andersen L.N."/>
            <person name="Ayub Q."/>
            <person name="Ball E.V."/>
            <person name="Beal K."/>
            <person name="Bradley B.J."/>
            <person name="Chen Y."/>
            <person name="Clee C.M."/>
            <person name="Fitzgerald S."/>
            <person name="Graves T.A."/>
            <person name="Gu Y."/>
            <person name="Heath P."/>
            <person name="Heger A."/>
            <person name="Karakoc E."/>
            <person name="Kolb-Kokocinski A."/>
            <person name="Laird G.K."/>
            <person name="Lunter G."/>
            <person name="Meader S."/>
            <person name="Mort M."/>
            <person name="Mullikin J.C."/>
            <person name="Munch K."/>
            <person name="O'Connor T.D."/>
            <person name="Phillips A.D."/>
            <person name="Prado-Martinez J."/>
            <person name="Rogers A.S."/>
            <person name="Sajjadian S."/>
            <person name="Schmidt D."/>
            <person name="Shaw K."/>
            <person name="Simpson J.T."/>
            <person name="Stenson P.D."/>
            <person name="Turner D.J."/>
            <person name="Vigilant L."/>
            <person name="Vilella A.J."/>
            <person name="Whitener W."/>
            <person name="Zhu B."/>
            <person name="Cooper D.N."/>
            <person name="de Jong P."/>
            <person name="Dermitzakis E.T."/>
            <person name="Eichler E.E."/>
            <person name="Flicek P."/>
            <person name="Goldman N."/>
            <person name="Mundy N.I."/>
            <person name="Ning Z."/>
            <person name="Odom D.T."/>
            <person name="Ponting C.P."/>
            <person name="Quail M.A."/>
            <person name="Ryder O.A."/>
            <person name="Searle S.M."/>
            <person name="Warren W.C."/>
            <person name="Wilson R.K."/>
            <person name="Schierup M.H."/>
            <person name="Rogers J."/>
            <person name="Tyler-Smith C."/>
            <person name="Durbin R."/>
        </authorList>
    </citation>
    <scope>NUCLEOTIDE SEQUENCE [LARGE SCALE GENOMIC DNA]</scope>
</reference>
<dbReference type="AlphaFoldDB" id="G3S2R1"/>
<dbReference type="SUPFAM" id="SSF49303">
    <property type="entry name" value="beta-Galactosidase/glucuronidase domain"/>
    <property type="match status" value="1"/>
</dbReference>
<dbReference type="Proteomes" id="UP000001519">
    <property type="component" value="Unplaced"/>
</dbReference>
<dbReference type="InParanoid" id="G3S2R1"/>
<dbReference type="PANTHER" id="PTHR10066:SF67">
    <property type="entry name" value="BETA-GLUCURONIDASE"/>
    <property type="match status" value="1"/>
</dbReference>
<dbReference type="eggNOG" id="ENOG502TM63">
    <property type="taxonomic scope" value="Eukaryota"/>
</dbReference>